<organism evidence="2 3">
    <name type="scientific">Saccharopolyspora griseoalba</name>
    <dbReference type="NCBI Taxonomy" id="1431848"/>
    <lineage>
        <taxon>Bacteria</taxon>
        <taxon>Bacillati</taxon>
        <taxon>Actinomycetota</taxon>
        <taxon>Actinomycetes</taxon>
        <taxon>Pseudonocardiales</taxon>
        <taxon>Pseudonocardiaceae</taxon>
        <taxon>Saccharopolyspora</taxon>
    </lineage>
</organism>
<accession>A0ABW2LK01</accession>
<proteinExistence type="predicted"/>
<dbReference type="EMBL" id="JBHTCJ010000003">
    <property type="protein sequence ID" value="MFC7341106.1"/>
    <property type="molecule type" value="Genomic_DNA"/>
</dbReference>
<comment type="caution">
    <text evidence="2">The sequence shown here is derived from an EMBL/GenBank/DDBJ whole genome shotgun (WGS) entry which is preliminary data.</text>
</comment>
<dbReference type="Pfam" id="PF06889">
    <property type="entry name" value="DUF1266"/>
    <property type="match status" value="1"/>
</dbReference>
<reference evidence="3" key="1">
    <citation type="journal article" date="2019" name="Int. J. Syst. Evol. Microbiol.">
        <title>The Global Catalogue of Microorganisms (GCM) 10K type strain sequencing project: providing services to taxonomists for standard genome sequencing and annotation.</title>
        <authorList>
            <consortium name="The Broad Institute Genomics Platform"/>
            <consortium name="The Broad Institute Genome Sequencing Center for Infectious Disease"/>
            <person name="Wu L."/>
            <person name="Ma J."/>
        </authorList>
    </citation>
    <scope>NUCLEOTIDE SEQUENCE [LARGE SCALE GENOMIC DNA]</scope>
    <source>
        <strain evidence="3">WLHS5</strain>
    </source>
</reference>
<evidence type="ECO:0000313" key="3">
    <source>
        <dbReference type="Proteomes" id="UP001596504"/>
    </source>
</evidence>
<dbReference type="Proteomes" id="UP001596504">
    <property type="component" value="Unassembled WGS sequence"/>
</dbReference>
<evidence type="ECO:0000259" key="1">
    <source>
        <dbReference type="Pfam" id="PF06889"/>
    </source>
</evidence>
<gene>
    <name evidence="2" type="ORF">ACFQRI_06750</name>
</gene>
<protein>
    <submittedName>
        <fullName evidence="2">DUF1266 domain-containing protein</fullName>
    </submittedName>
</protein>
<name>A0ABW2LK01_9PSEU</name>
<evidence type="ECO:0000313" key="2">
    <source>
        <dbReference type="EMBL" id="MFC7341106.1"/>
    </source>
</evidence>
<keyword evidence="3" id="KW-1185">Reference proteome</keyword>
<sequence length="427" mass="47616">MTLGGPFDPVGATGIPVGAEDDHDEIFPLIPDAGSWVPPTGVERELREHLARADVAGYLRLVAAVGGYQPVPRAAADRNPARRLPVTTAADGETATYLYTQDVLPRPHPHVVYEFVSLRSLAEVLPPDVDVLAINPNTPCELRLRVDRAERARWVAAHEECFTPDRTNHRLVTRRDGATDPELLHGLACGAHLCVTNGDAWNTLDWHGAGYSAEVQRLDQWWGVQDRQGWIAVQNRLLHCDVSTSDWDFVLGARNFLAEAEDPRVDPQRWRECVDSTIRTNIASNVPGTSTEPGENPDVDSFAEFLCGLVGKILRYEARFRADELLPPDGRVRTVAAWDLGRASKMARWGRGARYATEGEMHRALRMTSQEARSRYSSWAEFSAGYVLGRCLHFDEEAFGDWYAEVLLAHRVLVAEDESPWHLVPFA</sequence>
<feature type="domain" description="DUF1266" evidence="1">
    <location>
        <begin position="217"/>
        <end position="426"/>
    </location>
</feature>
<dbReference type="InterPro" id="IPR009677">
    <property type="entry name" value="DUF1266"/>
</dbReference>
<dbReference type="RefSeq" id="WP_380665644.1">
    <property type="nucleotide sequence ID" value="NZ_JBHTCJ010000003.1"/>
</dbReference>